<dbReference type="InterPro" id="IPR011249">
    <property type="entry name" value="Metalloenz_LuxS/M16"/>
</dbReference>
<keyword evidence="3" id="KW-1133">Transmembrane helix</keyword>
<dbReference type="SUPFAM" id="SSF63411">
    <property type="entry name" value="LuxS/MPP-like metallohydrolase"/>
    <property type="match status" value="4"/>
</dbReference>
<comment type="caution">
    <text evidence="6">The sequence shown here is derived from an EMBL/GenBank/DDBJ whole genome shotgun (WGS) entry which is preliminary data.</text>
</comment>
<dbReference type="PANTHER" id="PTHR43016:SF16">
    <property type="entry name" value="METALLOPROTEASE, PUTATIVE (AFU_ORTHOLOGUE AFUA_4G07610)-RELATED"/>
    <property type="match status" value="1"/>
</dbReference>
<dbReference type="AlphaFoldDB" id="A0AB34PKW4"/>
<feature type="domain" description="Peptidase M16 C-terminal" evidence="5">
    <location>
        <begin position="272"/>
        <end position="441"/>
    </location>
</feature>
<evidence type="ECO:0000259" key="5">
    <source>
        <dbReference type="Pfam" id="PF05193"/>
    </source>
</evidence>
<proteinExistence type="predicted"/>
<dbReference type="GO" id="GO:0046872">
    <property type="term" value="F:metal ion binding"/>
    <property type="evidence" value="ECO:0007669"/>
    <property type="project" value="InterPro"/>
</dbReference>
<dbReference type="PANTHER" id="PTHR43016">
    <property type="entry name" value="PRESEQUENCE PROTEASE"/>
    <property type="match status" value="1"/>
</dbReference>
<dbReference type="Pfam" id="PF00675">
    <property type="entry name" value="Peptidase_M16"/>
    <property type="match status" value="1"/>
</dbReference>
<feature type="transmembrane region" description="Helical" evidence="3">
    <location>
        <begin position="12"/>
        <end position="34"/>
    </location>
</feature>
<dbReference type="FunFam" id="3.30.830.10:FF:000015">
    <property type="entry name" value="Putative zinc metalloprotease"/>
    <property type="match status" value="1"/>
</dbReference>
<dbReference type="FunFam" id="3.30.830.10:FF:000145">
    <property type="entry name" value="Uncharacterized protein CaJ7.0411"/>
    <property type="match status" value="1"/>
</dbReference>
<evidence type="ECO:0000313" key="7">
    <source>
        <dbReference type="Proteomes" id="UP000030161"/>
    </source>
</evidence>
<organism evidence="6 7">
    <name type="scientific">Candida albicans P78048</name>
    <dbReference type="NCBI Taxonomy" id="1094989"/>
    <lineage>
        <taxon>Eukaryota</taxon>
        <taxon>Fungi</taxon>
        <taxon>Dikarya</taxon>
        <taxon>Ascomycota</taxon>
        <taxon>Saccharomycotina</taxon>
        <taxon>Pichiomycetes</taxon>
        <taxon>Debaryomycetaceae</taxon>
        <taxon>Candida/Lodderomyces clade</taxon>
        <taxon>Candida</taxon>
    </lineage>
</organism>
<feature type="domain" description="Peptidase M16 N-terminal" evidence="4">
    <location>
        <begin position="133"/>
        <end position="213"/>
    </location>
</feature>
<dbReference type="EMBL" id="AJIX01000041">
    <property type="protein sequence ID" value="KGR04681.1"/>
    <property type="molecule type" value="Genomic_DNA"/>
</dbReference>
<feature type="coiled-coil region" evidence="1">
    <location>
        <begin position="807"/>
        <end position="841"/>
    </location>
</feature>
<evidence type="ECO:0008006" key="8">
    <source>
        <dbReference type="Google" id="ProtNLM"/>
    </source>
</evidence>
<keyword evidence="3" id="KW-0812">Transmembrane</keyword>
<gene>
    <name evidence="6" type="ORF">MG3_05308</name>
</gene>
<dbReference type="Proteomes" id="UP000030161">
    <property type="component" value="Unassembled WGS sequence"/>
</dbReference>
<evidence type="ECO:0000256" key="1">
    <source>
        <dbReference type="SAM" id="Coils"/>
    </source>
</evidence>
<feature type="compositionally biased region" description="Acidic residues" evidence="2">
    <location>
        <begin position="1116"/>
        <end position="1143"/>
    </location>
</feature>
<evidence type="ECO:0000256" key="2">
    <source>
        <dbReference type="SAM" id="MobiDB-lite"/>
    </source>
</evidence>
<dbReference type="Gene3D" id="3.30.830.10">
    <property type="entry name" value="Metalloenzyme, LuxS/M16 peptidase-like"/>
    <property type="match status" value="4"/>
</dbReference>
<dbReference type="Pfam" id="PF05193">
    <property type="entry name" value="Peptidase_M16_C"/>
    <property type="match status" value="1"/>
</dbReference>
<dbReference type="FunFam" id="3.30.830.10:FF:000031">
    <property type="entry name" value="Putative zinc metalloprotease"/>
    <property type="match status" value="1"/>
</dbReference>
<reference evidence="6 7" key="1">
    <citation type="submission" date="2013-12" db="EMBL/GenBank/DDBJ databases">
        <title>The Genome Sequence of Candida albicans P78048.</title>
        <authorList>
            <consortium name="The Broad Institute Genome Sequencing Platform"/>
            <consortium name="The Broad Institute Genome Sequencing Center for Infectious Disease"/>
            <person name="Cuomo C."/>
            <person name="Bennett R."/>
            <person name="Hirakawa M."/>
            <person name="Noverr M."/>
            <person name="Mitchell A."/>
            <person name="Young S.K."/>
            <person name="Zeng Q."/>
            <person name="Gargeya S."/>
            <person name="Fitzgerald M."/>
            <person name="Abouelleil A."/>
            <person name="Alvarado L."/>
            <person name="Berlin A.M."/>
            <person name="Chapman S.B."/>
            <person name="Dewar J."/>
            <person name="Goldberg J."/>
            <person name="Griggs A."/>
            <person name="Gujja S."/>
            <person name="Hansen M."/>
            <person name="Howarth C."/>
            <person name="Imamovic A."/>
            <person name="Larimer J."/>
            <person name="McCowan C."/>
            <person name="Murphy C."/>
            <person name="Pearson M."/>
            <person name="Priest M."/>
            <person name="Roberts A."/>
            <person name="Saif S."/>
            <person name="Shea T."/>
            <person name="Sykes S."/>
            <person name="Wortman J."/>
            <person name="Nusbaum C."/>
            <person name="Birren B."/>
        </authorList>
    </citation>
    <scope>NUCLEOTIDE SEQUENCE [LARGE SCALE GENOMIC DNA]</scope>
    <source>
        <strain evidence="6 7">P78048</strain>
    </source>
</reference>
<sequence length="1143" mass="131572">MHREFPPQNFICILTIWLLLYSCFFFLWSGKFFFTTLNKRFLILITTIHHHCQSPIISLFNRLIGKKLLDGVTHITMTKFNSPFIKQTSFEVDYAPTHITKWKSQRTGLQLTYINQPSPIVNGYFAVATEIFDSSGAPHTLEHLIFMGSKKFPYKGLLDNLGNRLYSSTNAWTAVDQTVYTLRTAGWEGFKTLLPIYLDHLINPTLTDEACLTEVYHIDGKGEEKGVVFSEMQGMENQSWFILYKKMQETLYDKNSGYSSETGGLMSELRHLTSDKIREFHKSMYRPENLCVIITGSIDQDELLEIMTEFDNELPSSTNMGTFKRPFVDSKHDEPLEEVIVKEVEFPENDETIGELSISWIGPVCNDTLTNLAVDMVGAYFSDSPISIFNKNLIEIEHPLATEVYYDTDDFYRTALNFNFGGVPTENLQELDTKIKQLLKEQTTPNKIELEYMKQIIEQQKLKFIANVENSASLFSEMATLEFIYGATDGSDLSKWTKDLKEFEILMDWTSEQWSQLIDTFFVQNKSATILGKPSSKLNESMKLQNKQILEDIKTKYGEAKLADLQLKLEAAQKINDKPIPDELITQFPAPDPSKISFIHTKSYKAGNIKNGIVDNSTNQYIDNDDISKLLQKDTPTTDFPLFIHFEHFKSQFVTIQLVMSSKTIDGNLLSYMSVMEEIFSLSIEIPKEDGSVEYIPYEKVIADINRDLIEHQLDNGFDDQFLELITVKIKFEIKNYQKAINWLYNITNHVKFEMNRIRIIIEKIINSLPEKKRNDELMMHSSQCRHLFNENSLRKAQDSIYTESFYKNLLEKIDNQDNGFEEIEKDLNKFKQQLFQLDNIKVIILGDVTKLKNPVSSWNRFINPPPPRPTTTKTSSKIIPFKDLPKSYQYRSSLGESCHGEAFVVNIPSADSTHLTSITKIPHGNYLDEDIFRIALATELLTAMEGPFWKAIRGAGLAYGVHMNRNIETGYLSFVIYRGSDCIQSWCKAKTIIEQYINGELLVDELSISNAINSLINELINNHNNNQYNTAVAKINDNIFKNRGPNYIEFFIKKLHKFKNNGNYQDEIIYILKKYFIRLFDANHSTMFTSLPTDKIETVAGFFNKQGYNINVEDIGSEEYSEEEEEEGEEYSGSEGEGNESD</sequence>
<name>A0AB34PKW4_CANAX</name>
<dbReference type="InterPro" id="IPR007863">
    <property type="entry name" value="Peptidase_M16_C"/>
</dbReference>
<dbReference type="InterPro" id="IPR011765">
    <property type="entry name" value="Pept_M16_N"/>
</dbReference>
<keyword evidence="3" id="KW-0472">Membrane</keyword>
<protein>
    <recommendedName>
        <fullName evidence="8">Mitochondrial presequence protease</fullName>
    </recommendedName>
</protein>
<evidence type="ECO:0000313" key="6">
    <source>
        <dbReference type="EMBL" id="KGR04681.1"/>
    </source>
</evidence>
<evidence type="ECO:0000256" key="3">
    <source>
        <dbReference type="SAM" id="Phobius"/>
    </source>
</evidence>
<keyword evidence="1" id="KW-0175">Coiled coil</keyword>
<evidence type="ECO:0000259" key="4">
    <source>
        <dbReference type="Pfam" id="PF00675"/>
    </source>
</evidence>
<accession>A0AB34PKW4</accession>
<feature type="region of interest" description="Disordered" evidence="2">
    <location>
        <begin position="1115"/>
        <end position="1143"/>
    </location>
</feature>
<dbReference type="PROSITE" id="PS51257">
    <property type="entry name" value="PROKAR_LIPOPROTEIN"/>
    <property type="match status" value="1"/>
</dbReference>